<dbReference type="AlphaFoldDB" id="A0A7V8JQD5"/>
<proteinExistence type="inferred from homology"/>
<dbReference type="SUPFAM" id="SSF53850">
    <property type="entry name" value="Periplasmic binding protein-like II"/>
    <property type="match status" value="1"/>
</dbReference>
<feature type="domain" description="Solute-binding protein family 3/N-terminal" evidence="5">
    <location>
        <begin position="47"/>
        <end position="279"/>
    </location>
</feature>
<name>A0A7V8JQD5_9BURK</name>
<dbReference type="Gene3D" id="3.40.190.10">
    <property type="entry name" value="Periplasmic binding protein-like II"/>
    <property type="match status" value="2"/>
</dbReference>
<comment type="caution">
    <text evidence="6">The sequence shown here is derived from an EMBL/GenBank/DDBJ whole genome shotgun (WGS) entry which is preliminary data.</text>
</comment>
<dbReference type="SMART" id="SM00062">
    <property type="entry name" value="PBPb"/>
    <property type="match status" value="1"/>
</dbReference>
<keyword evidence="2" id="KW-0813">Transport</keyword>
<evidence type="ECO:0000313" key="7">
    <source>
        <dbReference type="Proteomes" id="UP000461670"/>
    </source>
</evidence>
<dbReference type="GO" id="GO:0005576">
    <property type="term" value="C:extracellular region"/>
    <property type="evidence" value="ECO:0007669"/>
    <property type="project" value="TreeGrafter"/>
</dbReference>
<comment type="similarity">
    <text evidence="1">Belongs to the bacterial solute-binding protein 3 family.</text>
</comment>
<gene>
    <name evidence="6" type="primary">gltI_2</name>
    <name evidence="6" type="ORF">GAK30_02125</name>
</gene>
<sequence>MSFVPHLSRLLPRLLCGLALPALLLAAAPAAHAQQQPLLDKIRASGSITYGYRESSLGFSYVGADGHPIGYSIDICNRIVDAIKTELGLPKIEVRYQAVTSGNRMPLVQNGTVDIECGSTTNLVERQQSVAFSPDIFRYNVRLLVKADSGIRSIVDLQGKTVVTTAGTTSLRLLREADKGGNLDIKQLSGKDHADSFLVLETGRAAAFVLDDILLAGLAANAARPGDYAIVGESLRTENQALMFRKDDPQFKALVDRVVAGMMRSGEMDRLYAKWFTSPIPPKGININYPLNAETRDAFDHPSSKGI</sequence>
<dbReference type="EMBL" id="WNDQ01000026">
    <property type="protein sequence ID" value="KAF1021101.1"/>
    <property type="molecule type" value="Genomic_DNA"/>
</dbReference>
<dbReference type="GO" id="GO:0030288">
    <property type="term" value="C:outer membrane-bounded periplasmic space"/>
    <property type="evidence" value="ECO:0007669"/>
    <property type="project" value="TreeGrafter"/>
</dbReference>
<feature type="signal peptide" evidence="4">
    <location>
        <begin position="1"/>
        <end position="33"/>
    </location>
</feature>
<evidence type="ECO:0000256" key="2">
    <source>
        <dbReference type="ARBA" id="ARBA00022448"/>
    </source>
</evidence>
<evidence type="ECO:0000256" key="1">
    <source>
        <dbReference type="ARBA" id="ARBA00010333"/>
    </source>
</evidence>
<dbReference type="PANTHER" id="PTHR30085:SF2">
    <property type="entry name" value="GLUTAMATE_ASPARTATE IMPORT SOLUTE-BINDING PROTEIN"/>
    <property type="match status" value="1"/>
</dbReference>
<dbReference type="Pfam" id="PF00497">
    <property type="entry name" value="SBP_bac_3"/>
    <property type="match status" value="1"/>
</dbReference>
<dbReference type="CDD" id="cd13688">
    <property type="entry name" value="PBP2_GltI_DEBP"/>
    <property type="match status" value="1"/>
</dbReference>
<evidence type="ECO:0000256" key="3">
    <source>
        <dbReference type="ARBA" id="ARBA00022729"/>
    </source>
</evidence>
<dbReference type="PANTHER" id="PTHR30085">
    <property type="entry name" value="AMINO ACID ABC TRANSPORTER PERMEASE"/>
    <property type="match status" value="1"/>
</dbReference>
<evidence type="ECO:0000259" key="5">
    <source>
        <dbReference type="SMART" id="SM00062"/>
    </source>
</evidence>
<keyword evidence="3 4" id="KW-0732">Signal</keyword>
<evidence type="ECO:0000313" key="6">
    <source>
        <dbReference type="EMBL" id="KAF1021101.1"/>
    </source>
</evidence>
<accession>A0A7V8JQD5</accession>
<feature type="chain" id="PRO_5030544141" evidence="4">
    <location>
        <begin position="34"/>
        <end position="307"/>
    </location>
</feature>
<organism evidence="6 7">
    <name type="scientific">Paracidovorax wautersii</name>
    <dbReference type="NCBI Taxonomy" id="1177982"/>
    <lineage>
        <taxon>Bacteria</taxon>
        <taxon>Pseudomonadati</taxon>
        <taxon>Pseudomonadota</taxon>
        <taxon>Betaproteobacteria</taxon>
        <taxon>Burkholderiales</taxon>
        <taxon>Comamonadaceae</taxon>
        <taxon>Paracidovorax</taxon>
    </lineage>
</organism>
<dbReference type="InterPro" id="IPR001638">
    <property type="entry name" value="Solute-binding_3/MltF_N"/>
</dbReference>
<reference evidence="7" key="1">
    <citation type="journal article" date="2020" name="MBio">
        <title>Horizontal gene transfer to a defensive symbiont with a reduced genome amongst a multipartite beetle microbiome.</title>
        <authorList>
            <person name="Waterworth S.C."/>
            <person name="Florez L.V."/>
            <person name="Rees E.R."/>
            <person name="Hertweck C."/>
            <person name="Kaltenpoth M."/>
            <person name="Kwan J.C."/>
        </authorList>
    </citation>
    <scope>NUCLEOTIDE SEQUENCE [LARGE SCALE GENOMIC DNA]</scope>
</reference>
<dbReference type="InterPro" id="IPR051455">
    <property type="entry name" value="Bact_solute-bind_prot3"/>
</dbReference>
<dbReference type="Proteomes" id="UP000461670">
    <property type="component" value="Unassembled WGS sequence"/>
</dbReference>
<dbReference type="GO" id="GO:0006865">
    <property type="term" value="P:amino acid transport"/>
    <property type="evidence" value="ECO:0007669"/>
    <property type="project" value="TreeGrafter"/>
</dbReference>
<evidence type="ECO:0000256" key="4">
    <source>
        <dbReference type="SAM" id="SignalP"/>
    </source>
</evidence>
<protein>
    <submittedName>
        <fullName evidence="6">Glutamate/aspartate import solute-binding protein</fullName>
    </submittedName>
</protein>